<proteinExistence type="predicted"/>
<name>A0A914NB20_MELIC</name>
<evidence type="ECO:0000313" key="2">
    <source>
        <dbReference type="WBParaSite" id="Minc3s04619g36676"/>
    </source>
</evidence>
<reference evidence="2" key="1">
    <citation type="submission" date="2022-11" db="UniProtKB">
        <authorList>
            <consortium name="WormBaseParasite"/>
        </authorList>
    </citation>
    <scope>IDENTIFICATION</scope>
</reference>
<accession>A0A914NB20</accession>
<dbReference type="WBParaSite" id="Minc3s04619g36676">
    <property type="protein sequence ID" value="Minc3s04619g36676"/>
    <property type="gene ID" value="Minc3s04619g36676"/>
</dbReference>
<protein>
    <submittedName>
        <fullName evidence="2">Uncharacterized protein</fullName>
    </submittedName>
</protein>
<keyword evidence="1" id="KW-1185">Reference proteome</keyword>
<dbReference type="AlphaFoldDB" id="A0A914NB20"/>
<organism evidence="1 2">
    <name type="scientific">Meloidogyne incognita</name>
    <name type="common">Southern root-knot nematode worm</name>
    <name type="synonym">Oxyuris incognita</name>
    <dbReference type="NCBI Taxonomy" id="6306"/>
    <lineage>
        <taxon>Eukaryota</taxon>
        <taxon>Metazoa</taxon>
        <taxon>Ecdysozoa</taxon>
        <taxon>Nematoda</taxon>
        <taxon>Chromadorea</taxon>
        <taxon>Rhabditida</taxon>
        <taxon>Tylenchina</taxon>
        <taxon>Tylenchomorpha</taxon>
        <taxon>Tylenchoidea</taxon>
        <taxon>Meloidogynidae</taxon>
        <taxon>Meloidogyninae</taxon>
        <taxon>Meloidogyne</taxon>
        <taxon>Meloidogyne incognita group</taxon>
    </lineage>
</organism>
<evidence type="ECO:0000313" key="1">
    <source>
        <dbReference type="Proteomes" id="UP000887563"/>
    </source>
</evidence>
<sequence length="223" mass="25386">MLGDNLLRMVFGPQGIYYAPLTDKQHHARSCTFGTIHVNWRNAFTPKGKLQVRQVVNLFARCSAFPYEKDQNLIGKFQQISLVTIDSLIKEMDISQLLPSSSNDNGNEINNDNQKLDEITKQIEDKTPINEISDEAAQNGGTSLDEEQNLNIITEELPEKNKLEKNSKLPISAGNSIERPTTMDSEYDSYYDNNNEFYLFDIQDLHTNKDANLNAVNIRIEKD</sequence>
<dbReference type="Proteomes" id="UP000887563">
    <property type="component" value="Unplaced"/>
</dbReference>